<organism evidence="8 9">
    <name type="scientific">Sulfidibacter corallicola</name>
    <dbReference type="NCBI Taxonomy" id="2818388"/>
    <lineage>
        <taxon>Bacteria</taxon>
        <taxon>Pseudomonadati</taxon>
        <taxon>Acidobacteriota</taxon>
        <taxon>Holophagae</taxon>
        <taxon>Acanthopleuribacterales</taxon>
        <taxon>Acanthopleuribacteraceae</taxon>
        <taxon>Sulfidibacter</taxon>
    </lineage>
</organism>
<keyword evidence="6 7" id="KW-0949">S-adenosyl-L-methionine</keyword>
<dbReference type="PANTHER" id="PTHR11579:SF0">
    <property type="entry name" value="PROTEIN-L-ISOASPARTATE(D-ASPARTATE) O-METHYLTRANSFERASE"/>
    <property type="match status" value="1"/>
</dbReference>
<sequence length="209" mass="22672">MTLATKIMVESQIKSRGVVDPLVLAAMERVPRVEFVLEEYKQFAHADCPLPIEAGQTISQPYMVAAMTEMLQLGPESRVLEIGTGCGYQSAVLAEIVSHLYTVEIVPTLAQSAKSTLTRLGYRNISFKEGDGYYGWAENAPFDGIIVTAAPTEVPAPLIAQLQVGGKMIIPVGPNSGIQYLHTIEKLEDGGIRRTNAMAVRFVPLTGDH</sequence>
<dbReference type="Pfam" id="PF01135">
    <property type="entry name" value="PCMT"/>
    <property type="match status" value="1"/>
</dbReference>
<dbReference type="InterPro" id="IPR029063">
    <property type="entry name" value="SAM-dependent_MTases_sf"/>
</dbReference>
<dbReference type="EMBL" id="CP071793">
    <property type="protein sequence ID" value="QTD49204.1"/>
    <property type="molecule type" value="Genomic_DNA"/>
</dbReference>
<dbReference type="GO" id="GO:0030091">
    <property type="term" value="P:protein repair"/>
    <property type="evidence" value="ECO:0007669"/>
    <property type="project" value="UniProtKB-UniRule"/>
</dbReference>
<dbReference type="NCBIfam" id="TIGR00080">
    <property type="entry name" value="pimt"/>
    <property type="match status" value="1"/>
</dbReference>
<dbReference type="Gene3D" id="3.40.50.150">
    <property type="entry name" value="Vaccinia Virus protein VP39"/>
    <property type="match status" value="1"/>
</dbReference>
<evidence type="ECO:0000256" key="5">
    <source>
        <dbReference type="ARBA" id="ARBA00022679"/>
    </source>
</evidence>
<keyword evidence="4 7" id="KW-0489">Methyltransferase</keyword>
<keyword evidence="3 7" id="KW-0963">Cytoplasm</keyword>
<dbReference type="FunFam" id="3.40.50.150:FF:000010">
    <property type="entry name" value="Protein-L-isoaspartate O-methyltransferase"/>
    <property type="match status" value="1"/>
</dbReference>
<dbReference type="EC" id="2.1.1.77" evidence="7"/>
<evidence type="ECO:0000256" key="6">
    <source>
        <dbReference type="ARBA" id="ARBA00022691"/>
    </source>
</evidence>
<dbReference type="Proteomes" id="UP000663929">
    <property type="component" value="Chromosome"/>
</dbReference>
<evidence type="ECO:0000256" key="4">
    <source>
        <dbReference type="ARBA" id="ARBA00022603"/>
    </source>
</evidence>
<evidence type="ECO:0000313" key="8">
    <source>
        <dbReference type="EMBL" id="QTD49204.1"/>
    </source>
</evidence>
<comment type="subcellular location">
    <subcellularLocation>
        <location evidence="1 7">Cytoplasm</location>
    </subcellularLocation>
</comment>
<dbReference type="InterPro" id="IPR000682">
    <property type="entry name" value="PCMT"/>
</dbReference>
<dbReference type="AlphaFoldDB" id="A0A8A4TJ30"/>
<accession>A0A8A4TJ30</accession>
<dbReference type="SUPFAM" id="SSF53335">
    <property type="entry name" value="S-adenosyl-L-methionine-dependent methyltransferases"/>
    <property type="match status" value="1"/>
</dbReference>
<evidence type="ECO:0000313" key="9">
    <source>
        <dbReference type="Proteomes" id="UP000663929"/>
    </source>
</evidence>
<proteinExistence type="inferred from homology"/>
<keyword evidence="9" id="KW-1185">Reference proteome</keyword>
<dbReference type="GO" id="GO:0004719">
    <property type="term" value="F:protein-L-isoaspartate (D-aspartate) O-methyltransferase activity"/>
    <property type="evidence" value="ECO:0007669"/>
    <property type="project" value="UniProtKB-UniRule"/>
</dbReference>
<dbReference type="GO" id="GO:0005737">
    <property type="term" value="C:cytoplasm"/>
    <property type="evidence" value="ECO:0007669"/>
    <property type="project" value="UniProtKB-SubCell"/>
</dbReference>
<protein>
    <recommendedName>
        <fullName evidence="7">Protein-L-isoaspartate O-methyltransferase</fullName>
        <ecNumber evidence="7">2.1.1.77</ecNumber>
    </recommendedName>
    <alternativeName>
        <fullName evidence="7">L-isoaspartyl protein carboxyl methyltransferase</fullName>
    </alternativeName>
    <alternativeName>
        <fullName evidence="7">Protein L-isoaspartyl methyltransferase</fullName>
    </alternativeName>
    <alternativeName>
        <fullName evidence="7">Protein-beta-aspartate methyltransferase</fullName>
        <shortName evidence="7">PIMT</shortName>
    </alternativeName>
</protein>
<comment type="similarity">
    <text evidence="2 7">Belongs to the methyltransferase superfamily. L-isoaspartyl/D-aspartyl protein methyltransferase family.</text>
</comment>
<dbReference type="PROSITE" id="PS01279">
    <property type="entry name" value="PCMT"/>
    <property type="match status" value="1"/>
</dbReference>
<gene>
    <name evidence="7" type="primary">pcm</name>
    <name evidence="8" type="ORF">J3U87_26770</name>
</gene>
<dbReference type="RefSeq" id="WP_237378847.1">
    <property type="nucleotide sequence ID" value="NZ_CP071793.1"/>
</dbReference>
<dbReference type="PANTHER" id="PTHR11579">
    <property type="entry name" value="PROTEIN-L-ISOASPARTATE O-METHYLTRANSFERASE"/>
    <property type="match status" value="1"/>
</dbReference>
<dbReference type="GO" id="GO:0032259">
    <property type="term" value="P:methylation"/>
    <property type="evidence" value="ECO:0007669"/>
    <property type="project" value="UniProtKB-KW"/>
</dbReference>
<dbReference type="CDD" id="cd02440">
    <property type="entry name" value="AdoMet_MTases"/>
    <property type="match status" value="1"/>
</dbReference>
<name>A0A8A4TJ30_SULCO</name>
<evidence type="ECO:0000256" key="7">
    <source>
        <dbReference type="HAMAP-Rule" id="MF_00090"/>
    </source>
</evidence>
<comment type="function">
    <text evidence="7">Catalyzes the methyl esterification of L-isoaspartyl residues in peptides and proteins that result from spontaneous decomposition of normal L-aspartyl and L-asparaginyl residues. It plays a role in the repair and/or degradation of damaged proteins.</text>
</comment>
<reference evidence="8" key="1">
    <citation type="submission" date="2021-03" db="EMBL/GenBank/DDBJ databases">
        <title>Acanthopleuribacteraceae sp. M133.</title>
        <authorList>
            <person name="Wang G."/>
        </authorList>
    </citation>
    <scope>NUCLEOTIDE SEQUENCE</scope>
    <source>
        <strain evidence="8">M133</strain>
    </source>
</reference>
<evidence type="ECO:0000256" key="2">
    <source>
        <dbReference type="ARBA" id="ARBA00005369"/>
    </source>
</evidence>
<dbReference type="HAMAP" id="MF_00090">
    <property type="entry name" value="PIMT"/>
    <property type="match status" value="1"/>
</dbReference>
<feature type="active site" evidence="7">
    <location>
        <position position="59"/>
    </location>
</feature>
<evidence type="ECO:0000256" key="3">
    <source>
        <dbReference type="ARBA" id="ARBA00022490"/>
    </source>
</evidence>
<dbReference type="KEGG" id="scor:J3U87_26770"/>
<keyword evidence="5 7" id="KW-0808">Transferase</keyword>
<dbReference type="NCBIfam" id="NF001453">
    <property type="entry name" value="PRK00312.1"/>
    <property type="match status" value="1"/>
</dbReference>
<evidence type="ECO:0000256" key="1">
    <source>
        <dbReference type="ARBA" id="ARBA00004496"/>
    </source>
</evidence>
<comment type="catalytic activity">
    <reaction evidence="7">
        <text>[protein]-L-isoaspartate + S-adenosyl-L-methionine = [protein]-L-isoaspartate alpha-methyl ester + S-adenosyl-L-homocysteine</text>
        <dbReference type="Rhea" id="RHEA:12705"/>
        <dbReference type="Rhea" id="RHEA-COMP:12143"/>
        <dbReference type="Rhea" id="RHEA-COMP:12144"/>
        <dbReference type="ChEBI" id="CHEBI:57856"/>
        <dbReference type="ChEBI" id="CHEBI:59789"/>
        <dbReference type="ChEBI" id="CHEBI:90596"/>
        <dbReference type="ChEBI" id="CHEBI:90598"/>
        <dbReference type="EC" id="2.1.1.77"/>
    </reaction>
</comment>